<dbReference type="AlphaFoldDB" id="A0A9X1WYZ2"/>
<gene>
    <name evidence="1" type="ORF">MUY27_00270</name>
</gene>
<dbReference type="PROSITE" id="PS51257">
    <property type="entry name" value="PROKAR_LIPOPROTEIN"/>
    <property type="match status" value="1"/>
</dbReference>
<proteinExistence type="predicted"/>
<evidence type="ECO:0000313" key="1">
    <source>
        <dbReference type="EMBL" id="MCJ8208119.1"/>
    </source>
</evidence>
<keyword evidence="2" id="KW-1185">Reference proteome</keyword>
<comment type="caution">
    <text evidence="1">The sequence shown here is derived from an EMBL/GenBank/DDBJ whole genome shotgun (WGS) entry which is preliminary data.</text>
</comment>
<dbReference type="Proteomes" id="UP001139450">
    <property type="component" value="Unassembled WGS sequence"/>
</dbReference>
<dbReference type="RefSeq" id="WP_245127957.1">
    <property type="nucleotide sequence ID" value="NZ_JALJEJ010000001.1"/>
</dbReference>
<sequence>MKPCFILLLAACIAVSCTKEKKENANVPKVSAVKLNGAVADYAIANPANPYDDAGLLHNRALTFALNRQTAIRDSSLTTIENIMKPYAADSLGKPLPGNIIQVATRLLNDGPDSFRHVIAGSGLSPVGQYYLRRLLKIGTDTTAIIYGSNGSRMDTLLIALEKRIIADISVPETDRVALLQAASVARYSVAYWLHDNHSDQPSSLSIFKKLWVSAHDVLGTALLGLSGGAYLSDAARAFITKDYKFFVPDFED</sequence>
<name>A0A9X1WYZ2_9SPHI</name>
<accession>A0A9X1WYZ2</accession>
<reference evidence="1" key="1">
    <citation type="submission" date="2022-04" db="EMBL/GenBank/DDBJ databases">
        <title>Mucilaginibacter sp. RS28 isolated from freshwater.</title>
        <authorList>
            <person name="Ko S.-R."/>
        </authorList>
    </citation>
    <scope>NUCLEOTIDE SEQUENCE</scope>
    <source>
        <strain evidence="1">RS28</strain>
    </source>
</reference>
<organism evidence="1 2">
    <name type="scientific">Mucilaginibacter straminoryzae</name>
    <dbReference type="NCBI Taxonomy" id="2932774"/>
    <lineage>
        <taxon>Bacteria</taxon>
        <taxon>Pseudomonadati</taxon>
        <taxon>Bacteroidota</taxon>
        <taxon>Sphingobacteriia</taxon>
        <taxon>Sphingobacteriales</taxon>
        <taxon>Sphingobacteriaceae</taxon>
        <taxon>Mucilaginibacter</taxon>
    </lineage>
</organism>
<protein>
    <submittedName>
        <fullName evidence="1">Uncharacterized protein</fullName>
    </submittedName>
</protein>
<dbReference type="EMBL" id="JALJEJ010000001">
    <property type="protein sequence ID" value="MCJ8208119.1"/>
    <property type="molecule type" value="Genomic_DNA"/>
</dbReference>
<evidence type="ECO:0000313" key="2">
    <source>
        <dbReference type="Proteomes" id="UP001139450"/>
    </source>
</evidence>